<name>A0A7J7JTH5_BUGNE</name>
<dbReference type="OrthoDB" id="5971574at2759"/>
<evidence type="ECO:0000256" key="2">
    <source>
        <dbReference type="ARBA" id="ARBA00007128"/>
    </source>
</evidence>
<evidence type="ECO:0000313" key="8">
    <source>
        <dbReference type="Proteomes" id="UP000593567"/>
    </source>
</evidence>
<keyword evidence="3 5" id="KW-0321">Glycogen metabolism</keyword>
<reference evidence="7" key="1">
    <citation type="submission" date="2020-06" db="EMBL/GenBank/DDBJ databases">
        <title>Draft genome of Bugula neritina, a colonial animal packing powerful symbionts and potential medicines.</title>
        <authorList>
            <person name="Rayko M."/>
        </authorList>
    </citation>
    <scope>NUCLEOTIDE SEQUENCE [LARGE SCALE GENOMIC DNA]</scope>
    <source>
        <strain evidence="7">Kwan_BN1</strain>
    </source>
</reference>
<keyword evidence="5" id="KW-0472">Membrane</keyword>
<gene>
    <name evidence="7" type="ORF">EB796_012011</name>
</gene>
<dbReference type="InterPro" id="IPR008734">
    <property type="entry name" value="PHK_A/B_su"/>
</dbReference>
<accession>A0A7J7JTH5</accession>
<dbReference type="GO" id="GO:0005886">
    <property type="term" value="C:plasma membrane"/>
    <property type="evidence" value="ECO:0007669"/>
    <property type="project" value="UniProtKB-SubCell"/>
</dbReference>
<dbReference type="Pfam" id="PF00723">
    <property type="entry name" value="Glyco_hydro_15"/>
    <property type="match status" value="1"/>
</dbReference>
<feature type="domain" description="GH15-like" evidence="6">
    <location>
        <begin position="10"/>
        <end position="479"/>
    </location>
</feature>
<comment type="caution">
    <text evidence="7">The sequence shown here is derived from an EMBL/GenBank/DDBJ whole genome shotgun (WGS) entry which is preliminary data.</text>
</comment>
<comment type="pathway">
    <text evidence="1 5">Glycan biosynthesis; glycogen metabolism.</text>
</comment>
<comment type="subcellular location">
    <subcellularLocation>
        <location evidence="5">Cell membrane</location>
        <topology evidence="5">Lipid-anchor</topology>
        <orientation evidence="5">Cytoplasmic side</orientation>
    </subcellularLocation>
</comment>
<keyword evidence="5" id="KW-0636">Prenylation</keyword>
<dbReference type="UniPathway" id="UPA00163"/>
<organism evidence="7 8">
    <name type="scientific">Bugula neritina</name>
    <name type="common">Brown bryozoan</name>
    <name type="synonym">Sertularia neritina</name>
    <dbReference type="NCBI Taxonomy" id="10212"/>
    <lineage>
        <taxon>Eukaryota</taxon>
        <taxon>Metazoa</taxon>
        <taxon>Spiralia</taxon>
        <taxon>Lophotrochozoa</taxon>
        <taxon>Bryozoa</taxon>
        <taxon>Gymnolaemata</taxon>
        <taxon>Cheilostomatida</taxon>
        <taxon>Flustrina</taxon>
        <taxon>Buguloidea</taxon>
        <taxon>Bugulidae</taxon>
        <taxon>Bugula</taxon>
    </lineage>
</organism>
<keyword evidence="8" id="KW-1185">Reference proteome</keyword>
<dbReference type="AlphaFoldDB" id="A0A7J7JTH5"/>
<evidence type="ECO:0000259" key="6">
    <source>
        <dbReference type="Pfam" id="PF00723"/>
    </source>
</evidence>
<evidence type="ECO:0000256" key="3">
    <source>
        <dbReference type="ARBA" id="ARBA00022600"/>
    </source>
</evidence>
<dbReference type="InterPro" id="IPR011613">
    <property type="entry name" value="GH15-like"/>
</dbReference>
<dbReference type="GO" id="GO:0005964">
    <property type="term" value="C:phosphorylase kinase complex"/>
    <property type="evidence" value="ECO:0007669"/>
    <property type="project" value="TreeGrafter"/>
</dbReference>
<dbReference type="Proteomes" id="UP000593567">
    <property type="component" value="Unassembled WGS sequence"/>
</dbReference>
<evidence type="ECO:0000313" key="7">
    <source>
        <dbReference type="EMBL" id="KAF6029680.1"/>
    </source>
</evidence>
<keyword evidence="4 5" id="KW-0112">Calmodulin-binding</keyword>
<evidence type="ECO:0000256" key="5">
    <source>
        <dbReference type="RuleBase" id="RU364123"/>
    </source>
</evidence>
<dbReference type="GO" id="GO:0005977">
    <property type="term" value="P:glycogen metabolic process"/>
    <property type="evidence" value="ECO:0007669"/>
    <property type="project" value="UniProtKB-UniPathway"/>
</dbReference>
<evidence type="ECO:0000256" key="1">
    <source>
        <dbReference type="ARBA" id="ARBA00005131"/>
    </source>
</evidence>
<dbReference type="SUPFAM" id="SSF48208">
    <property type="entry name" value="Six-hairpin glycosidases"/>
    <property type="match status" value="1"/>
</dbReference>
<comment type="similarity">
    <text evidence="2 5">Belongs to the phosphorylase b kinase regulatory chain family.</text>
</comment>
<dbReference type="PANTHER" id="PTHR10749:SF8">
    <property type="entry name" value="PHOSPHORYLASE B KINASE REGULATORY SUBUNIT BETA"/>
    <property type="match status" value="1"/>
</dbReference>
<keyword evidence="5" id="KW-0449">Lipoprotein</keyword>
<dbReference type="GO" id="GO:0005516">
    <property type="term" value="F:calmodulin binding"/>
    <property type="evidence" value="ECO:0007669"/>
    <property type="project" value="UniProtKB-KW"/>
</dbReference>
<dbReference type="EMBL" id="VXIV02001797">
    <property type="protein sequence ID" value="KAF6029680.1"/>
    <property type="molecule type" value="Genomic_DNA"/>
</dbReference>
<evidence type="ECO:0000256" key="4">
    <source>
        <dbReference type="ARBA" id="ARBA00022860"/>
    </source>
</evidence>
<comment type="function">
    <text evidence="5">Phosphorylase b kinase catalyzes the phosphorylation of serine in certain substrates, including troponin I.</text>
</comment>
<dbReference type="InterPro" id="IPR008928">
    <property type="entry name" value="6-hairpin_glycosidase_sf"/>
</dbReference>
<sequence>MKKFLAEQIPENSLHVKFDIVTGQALKDDGYPHLQLDCISLFLLSLVQMISSGLQIIYTSDEVEFVQNLIYCIERAYRIADYGMWERGSKYNTGTPELNASNVGMAKAALEAVNGFNLFGEHGASWTVVYIDIDAHIRNKAVFEQLLPRESSSKPTDAALLPVLSWPFFATHDAHLKEQTLLTIVQSLKGRYGFKRYLRDGYGTLLEDRNAQFYQESANLQIFEGLECEWPFLTFFQIIGCIFRGDLHQANELWADMELMLHMTSQGVVVPAYYYVPYNHSGKTRGQGQRVATTEGQDDKYFLWGQSLYVVTRLLIDSLVPVNELDPIKRHLSASERPRLSHRYINFEASSKDRLIQIAVIAESLRLHQVLATHGVPSQTPMQTEPIQIWSPNQLKAALKFMGVNYDLELCGRPERPVGLLGTSLFYRVCGQTVICYPLLFEVNDFYISQDLNSVINKVQSDIHMLSCMWKLEGRPTYLIMITEAMVQSANARDLIDLLSSLKAGATCTGVRVKLDRLQSLVSSGTKEHLDFLTHLSEQSNSKDELNFKSIKERETSSTSELRVNLSPERVCQVQPPAEACHYLLPLQ</sequence>
<dbReference type="PANTHER" id="PTHR10749">
    <property type="entry name" value="PHOSPHORYLASE B KINASE REGULATORY SUBUNIT"/>
    <property type="match status" value="1"/>
</dbReference>
<keyword evidence="5" id="KW-1003">Cell membrane</keyword>
<proteinExistence type="inferred from homology"/>
<keyword evidence="5" id="KW-0119">Carbohydrate metabolism</keyword>
<protein>
    <recommendedName>
        <fullName evidence="5">Phosphorylase b kinase regulatory subunit</fullName>
    </recommendedName>
</protein>